<keyword evidence="5" id="KW-0028">Amino-acid biosynthesis</keyword>
<evidence type="ECO:0000256" key="5">
    <source>
        <dbReference type="ARBA" id="ARBA00023304"/>
    </source>
</evidence>
<evidence type="ECO:0000256" key="3">
    <source>
        <dbReference type="ARBA" id="ARBA00023014"/>
    </source>
</evidence>
<dbReference type="AlphaFoldDB" id="A0AAW4W799"/>
<dbReference type="GO" id="GO:0051537">
    <property type="term" value="F:2 iron, 2 sulfur cluster binding"/>
    <property type="evidence" value="ECO:0007669"/>
    <property type="project" value="UniProtKB-KW"/>
</dbReference>
<sequence>MSYRSHEILQGPGYANVRALYKADGYAEEELKRPIIGIANAYNSICPGHIVLRQMAERIREGIQAAGGMPIEFGTIGACDGIAMGHEGMRYILPAREMIANDVEAMVQAHRLDGIVLLGSCDKIIPGMLIGAMRVNLPAIFINGGPSLPGHMADGNPYGGEWIDHSCIQQSEGALQAEKITEKEFKWIEDNAMPTVGSCAMLGTANTMGCLAETSFKKRKSFNTAYHYGFFGFLGRCADLSAYMACFLFLQKQ</sequence>
<evidence type="ECO:0000256" key="1">
    <source>
        <dbReference type="ARBA" id="ARBA00006486"/>
    </source>
</evidence>
<dbReference type="PANTHER" id="PTHR43661:SF3">
    <property type="entry name" value="D-XYLONATE DEHYDRATASE YAGF-RELATED"/>
    <property type="match status" value="1"/>
</dbReference>
<comment type="caution">
    <text evidence="7">The sequence shown here is derived from an EMBL/GenBank/DDBJ whole genome shotgun (WGS) entry which is preliminary data.</text>
</comment>
<dbReference type="Pfam" id="PF00920">
    <property type="entry name" value="ILVD_EDD_N"/>
    <property type="match status" value="1"/>
</dbReference>
<dbReference type="Proteomes" id="UP001198612">
    <property type="component" value="Unassembled WGS sequence"/>
</dbReference>
<evidence type="ECO:0000313" key="8">
    <source>
        <dbReference type="Proteomes" id="UP001198612"/>
    </source>
</evidence>
<feature type="domain" description="Dihydroxy-acid/6-phosphogluconate dehydratase N-terminal" evidence="6">
    <location>
        <begin position="33"/>
        <end position="214"/>
    </location>
</feature>
<dbReference type="EC" id="4.2.1.9" evidence="7"/>
<dbReference type="InterPro" id="IPR020558">
    <property type="entry name" value="DiOHA_6PGluconate_deHydtase_CS"/>
</dbReference>
<keyword evidence="2" id="KW-0408">Iron</keyword>
<organism evidence="7 8">
    <name type="scientific">Blautia fusiformis</name>
    <dbReference type="NCBI Taxonomy" id="2881264"/>
    <lineage>
        <taxon>Bacteria</taxon>
        <taxon>Bacillati</taxon>
        <taxon>Bacillota</taxon>
        <taxon>Clostridia</taxon>
        <taxon>Lachnospirales</taxon>
        <taxon>Lachnospiraceae</taxon>
        <taxon>Blautia</taxon>
    </lineage>
</organism>
<gene>
    <name evidence="7" type="ORF">LKD40_04160</name>
</gene>
<keyword evidence="8" id="KW-1185">Reference proteome</keyword>
<keyword evidence="3" id="KW-0411">Iron-sulfur</keyword>
<dbReference type="SUPFAM" id="SSF143975">
    <property type="entry name" value="IlvD/EDD N-terminal domain-like"/>
    <property type="match status" value="1"/>
</dbReference>
<keyword evidence="2" id="KW-0479">Metal-binding</keyword>
<dbReference type="PANTHER" id="PTHR43661">
    <property type="entry name" value="D-XYLONATE DEHYDRATASE"/>
    <property type="match status" value="1"/>
</dbReference>
<keyword evidence="2" id="KW-0001">2Fe-2S</keyword>
<keyword evidence="4 7" id="KW-0456">Lyase</keyword>
<name>A0AAW4W799_9FIRM</name>
<dbReference type="GO" id="GO:0009082">
    <property type="term" value="P:branched-chain amino acid biosynthetic process"/>
    <property type="evidence" value="ECO:0007669"/>
    <property type="project" value="UniProtKB-KW"/>
</dbReference>
<dbReference type="InterPro" id="IPR037237">
    <property type="entry name" value="IlvD/EDD_N"/>
</dbReference>
<evidence type="ECO:0000256" key="4">
    <source>
        <dbReference type="ARBA" id="ARBA00023239"/>
    </source>
</evidence>
<dbReference type="InterPro" id="IPR000581">
    <property type="entry name" value="ILV_EDD_N"/>
</dbReference>
<proteinExistence type="inferred from homology"/>
<dbReference type="GO" id="GO:0005829">
    <property type="term" value="C:cytosol"/>
    <property type="evidence" value="ECO:0007669"/>
    <property type="project" value="TreeGrafter"/>
</dbReference>
<evidence type="ECO:0000259" key="6">
    <source>
        <dbReference type="Pfam" id="PF00920"/>
    </source>
</evidence>
<keyword evidence="5" id="KW-0100">Branched-chain amino acid biosynthesis</keyword>
<accession>A0AAW4W799</accession>
<reference evidence="7 8" key="1">
    <citation type="submission" date="2021-10" db="EMBL/GenBank/DDBJ databases">
        <title>Anaerobic single-cell dispensing facilitates the cultivation of human gut bacteria.</title>
        <authorList>
            <person name="Afrizal A."/>
        </authorList>
    </citation>
    <scope>NUCLEOTIDE SEQUENCE [LARGE SCALE GENOMIC DNA]</scope>
    <source>
        <strain evidence="7 8">CLA-AA-H217</strain>
    </source>
</reference>
<dbReference type="RefSeq" id="WP_227588487.1">
    <property type="nucleotide sequence ID" value="NZ_JAJEQQ010000004.1"/>
</dbReference>
<dbReference type="GO" id="GO:0004160">
    <property type="term" value="F:dihydroxy-acid dehydratase activity"/>
    <property type="evidence" value="ECO:0007669"/>
    <property type="project" value="UniProtKB-EC"/>
</dbReference>
<dbReference type="PROSITE" id="PS00886">
    <property type="entry name" value="ILVD_EDD_1"/>
    <property type="match status" value="1"/>
</dbReference>
<evidence type="ECO:0000313" key="7">
    <source>
        <dbReference type="EMBL" id="MCC2227004.1"/>
    </source>
</evidence>
<evidence type="ECO:0000256" key="2">
    <source>
        <dbReference type="ARBA" id="ARBA00022714"/>
    </source>
</evidence>
<protein>
    <submittedName>
        <fullName evidence="7">Dihydroxy-acid dehydratase</fullName>
        <ecNumber evidence="7">4.2.1.9</ecNumber>
    </submittedName>
</protein>
<dbReference type="EMBL" id="JAJEQQ010000004">
    <property type="protein sequence ID" value="MCC2227004.1"/>
    <property type="molecule type" value="Genomic_DNA"/>
</dbReference>
<comment type="similarity">
    <text evidence="1">Belongs to the IlvD/Edd family.</text>
</comment>